<comment type="caution">
    <text evidence="3">The sequence shown here is derived from an EMBL/GenBank/DDBJ whole genome shotgun (WGS) entry which is preliminary data.</text>
</comment>
<sequence>MNRLRGWRLVCLLLAVVLLAVAITDPHYELEQPVYSFMAVVDITRSMNTRDYRLGDLDISRLETVRRTLKEMSRTLPCGSRLGVSLFTERRAAVLLMPVEVCDNYAPLAETIDHIDWRMAWAADSNIMQGLYNTLELMRDLSVREMLNADLLFITDGHEAPPPNPNYMPDLKDFQNQGEWQPGGLVIGVGGDELSRIPKHNQEGEMIGYYGADDVTQVTSFGLPEDPESIEGYHPRNAPWGNRDTSGNEHLSSLKESYLLELAGQSGLDYIRLETPAQLATDIQEQVTARRVERPVRIHFIPAMLALAAVLALYVAVWFRHIAALLISYTIIKRYLHE</sequence>
<dbReference type="Pfam" id="PF13519">
    <property type="entry name" value="VWA_2"/>
    <property type="match status" value="1"/>
</dbReference>
<proteinExistence type="predicted"/>
<organism evidence="3 4">
    <name type="scientific">Methylohalomonas lacus</name>
    <dbReference type="NCBI Taxonomy" id="398773"/>
    <lineage>
        <taxon>Bacteria</taxon>
        <taxon>Pseudomonadati</taxon>
        <taxon>Pseudomonadota</taxon>
        <taxon>Gammaproteobacteria</taxon>
        <taxon>Methylohalomonadales</taxon>
        <taxon>Methylohalomonadaceae</taxon>
        <taxon>Methylohalomonas</taxon>
    </lineage>
</organism>
<evidence type="ECO:0000256" key="1">
    <source>
        <dbReference type="SAM" id="Phobius"/>
    </source>
</evidence>
<evidence type="ECO:0000313" key="3">
    <source>
        <dbReference type="EMBL" id="MCS3902158.1"/>
    </source>
</evidence>
<evidence type="ECO:0000259" key="2">
    <source>
        <dbReference type="Pfam" id="PF13519"/>
    </source>
</evidence>
<keyword evidence="1" id="KW-0812">Transmembrane</keyword>
<dbReference type="SUPFAM" id="SSF53300">
    <property type="entry name" value="vWA-like"/>
    <property type="match status" value="1"/>
</dbReference>
<reference evidence="3" key="1">
    <citation type="submission" date="2022-08" db="EMBL/GenBank/DDBJ databases">
        <title>Genomic Encyclopedia of Type Strains, Phase III (KMG-III): the genomes of soil and plant-associated and newly described type strains.</title>
        <authorList>
            <person name="Whitman W."/>
        </authorList>
    </citation>
    <scope>NUCLEOTIDE SEQUENCE</scope>
    <source>
        <strain evidence="3">HMT 1</strain>
    </source>
</reference>
<dbReference type="RefSeq" id="WP_259053536.1">
    <property type="nucleotide sequence ID" value="NZ_JANUCT010000001.1"/>
</dbReference>
<keyword evidence="4" id="KW-1185">Reference proteome</keyword>
<keyword evidence="1" id="KW-0472">Membrane</keyword>
<dbReference type="Proteomes" id="UP001204445">
    <property type="component" value="Unassembled WGS sequence"/>
</dbReference>
<feature type="transmembrane region" description="Helical" evidence="1">
    <location>
        <begin position="300"/>
        <end position="332"/>
    </location>
</feature>
<dbReference type="Gene3D" id="3.40.50.410">
    <property type="entry name" value="von Willebrand factor, type A domain"/>
    <property type="match status" value="1"/>
</dbReference>
<dbReference type="InterPro" id="IPR036465">
    <property type="entry name" value="vWFA_dom_sf"/>
</dbReference>
<accession>A0AAE3HKK9</accession>
<name>A0AAE3HKK9_9GAMM</name>
<dbReference type="InterPro" id="IPR002035">
    <property type="entry name" value="VWF_A"/>
</dbReference>
<keyword evidence="1" id="KW-1133">Transmembrane helix</keyword>
<protein>
    <submittedName>
        <fullName evidence="3">MxaL protein</fullName>
    </submittedName>
</protein>
<gene>
    <name evidence="3" type="ORF">J2T55_000150</name>
</gene>
<evidence type="ECO:0000313" key="4">
    <source>
        <dbReference type="Proteomes" id="UP001204445"/>
    </source>
</evidence>
<dbReference type="AlphaFoldDB" id="A0AAE3HKK9"/>
<dbReference type="EMBL" id="JANUCT010000001">
    <property type="protein sequence ID" value="MCS3902158.1"/>
    <property type="molecule type" value="Genomic_DNA"/>
</dbReference>
<feature type="domain" description="VWFA" evidence="2">
    <location>
        <begin position="38"/>
        <end position="158"/>
    </location>
</feature>